<feature type="chain" id="PRO_5045115110" description="Surface antigen domain-containing protein" evidence="1">
    <location>
        <begin position="26"/>
        <end position="127"/>
    </location>
</feature>
<evidence type="ECO:0008006" key="4">
    <source>
        <dbReference type="Google" id="ProtNLM"/>
    </source>
</evidence>
<dbReference type="RefSeq" id="WP_071068693.1">
    <property type="nucleotide sequence ID" value="NZ_CP017754.1"/>
</dbReference>
<accession>A0ABN4TDZ5</accession>
<dbReference type="EMBL" id="CP017754">
    <property type="protein sequence ID" value="AOZ05327.1"/>
    <property type="molecule type" value="Genomic_DNA"/>
</dbReference>
<protein>
    <recommendedName>
        <fullName evidence="4">Surface antigen domain-containing protein</fullName>
    </recommendedName>
</protein>
<reference evidence="2 3" key="1">
    <citation type="submission" date="2016-10" db="EMBL/GenBank/DDBJ databases">
        <title>Complete genome sequences of three Cupriavidus strains isolated from various Malaysian environments.</title>
        <authorList>
            <person name="Abdullah A.A.-A."/>
            <person name="Shafie N.A.H."/>
            <person name="Lau N.S."/>
        </authorList>
    </citation>
    <scope>NUCLEOTIDE SEQUENCE [LARGE SCALE GENOMIC DNA]</scope>
    <source>
        <strain evidence="2 3">USMAA1020</strain>
    </source>
</reference>
<evidence type="ECO:0000313" key="2">
    <source>
        <dbReference type="EMBL" id="AOZ05327.1"/>
    </source>
</evidence>
<feature type="signal peptide" evidence="1">
    <location>
        <begin position="1"/>
        <end position="25"/>
    </location>
</feature>
<evidence type="ECO:0000313" key="3">
    <source>
        <dbReference type="Proteomes" id="UP000177515"/>
    </source>
</evidence>
<gene>
    <name evidence="2" type="ORF">BKK80_05520</name>
</gene>
<dbReference type="Proteomes" id="UP000177515">
    <property type="component" value="Chromosome 1"/>
</dbReference>
<evidence type="ECO:0000256" key="1">
    <source>
        <dbReference type="SAM" id="SignalP"/>
    </source>
</evidence>
<keyword evidence="1" id="KW-0732">Signal</keyword>
<proteinExistence type="predicted"/>
<keyword evidence="3" id="KW-1185">Reference proteome</keyword>
<organism evidence="2 3">
    <name type="scientific">Cupriavidus malaysiensis</name>
    <dbReference type="NCBI Taxonomy" id="367825"/>
    <lineage>
        <taxon>Bacteria</taxon>
        <taxon>Pseudomonadati</taxon>
        <taxon>Pseudomonadota</taxon>
        <taxon>Betaproteobacteria</taxon>
        <taxon>Burkholderiales</taxon>
        <taxon>Burkholderiaceae</taxon>
        <taxon>Cupriavidus</taxon>
    </lineage>
</organism>
<name>A0ABN4TDZ5_9BURK</name>
<sequence length="127" mass="14393">MLARTPYRCMLAGIVLASFAAGAQAQGNFGFLSDTPLSHLSTEDLSRLEAEVYRVRDEERDAKVTHWKSQTSMPIVEANVTPRTLRRKGTPCRRITVEMRGRGPVLILEPLYCRNAQNAWELQKIDF</sequence>